<dbReference type="AlphaFoldDB" id="B3RVZ7"/>
<reference evidence="1 2" key="1">
    <citation type="journal article" date="2008" name="Nature">
        <title>The Trichoplax genome and the nature of placozoans.</title>
        <authorList>
            <person name="Srivastava M."/>
            <person name="Begovic E."/>
            <person name="Chapman J."/>
            <person name="Putnam N.H."/>
            <person name="Hellsten U."/>
            <person name="Kawashima T."/>
            <person name="Kuo A."/>
            <person name="Mitros T."/>
            <person name="Salamov A."/>
            <person name="Carpenter M.L."/>
            <person name="Signorovitch A.Y."/>
            <person name="Moreno M.A."/>
            <person name="Kamm K."/>
            <person name="Grimwood J."/>
            <person name="Schmutz J."/>
            <person name="Shapiro H."/>
            <person name="Grigoriev I.V."/>
            <person name="Buss L.W."/>
            <person name="Schierwater B."/>
            <person name="Dellaporta S.L."/>
            <person name="Rokhsar D.S."/>
        </authorList>
    </citation>
    <scope>NUCLEOTIDE SEQUENCE [LARGE SCALE GENOMIC DNA]</scope>
    <source>
        <strain evidence="1 2">Grell-BS-1999</strain>
    </source>
</reference>
<gene>
    <name evidence="1" type="ORF">TRIADDRAFT_55833</name>
</gene>
<proteinExistence type="predicted"/>
<dbReference type="EMBL" id="DS985244">
    <property type="protein sequence ID" value="EDV26087.1"/>
    <property type="molecule type" value="Genomic_DNA"/>
</dbReference>
<dbReference type="RefSeq" id="XP_002112120.1">
    <property type="nucleotide sequence ID" value="XM_002112084.1"/>
</dbReference>
<organism evidence="1 2">
    <name type="scientific">Trichoplax adhaerens</name>
    <name type="common">Trichoplax reptans</name>
    <dbReference type="NCBI Taxonomy" id="10228"/>
    <lineage>
        <taxon>Eukaryota</taxon>
        <taxon>Metazoa</taxon>
        <taxon>Placozoa</taxon>
        <taxon>Uniplacotomia</taxon>
        <taxon>Trichoplacea</taxon>
        <taxon>Trichoplacidae</taxon>
        <taxon>Trichoplax</taxon>
    </lineage>
</organism>
<sequence length="194" mass="21719">MVSPLPIFSQPLPKVNNQKQIIYQAKIDEAALSSFMMKHACCYSFFPVFGCLLLQPCRALCCARHEAHLQAAAIKVTLYDDDVEVRAESYMQCCTCYGAGAPPQPQNHIGFCWPSPKMIRIIPLDQITDVTISSTFQCDRICITSTVSARPKDLDYGIDIIGLQDTKDFKNAILKQQRLRKETANGRMLPPTDS</sequence>
<protein>
    <submittedName>
        <fullName evidence="1">Uncharacterized protein</fullName>
    </submittedName>
</protein>
<name>B3RVZ7_TRIAD</name>
<accession>B3RVZ7</accession>
<dbReference type="HOGENOM" id="CLU_1456267_0_0_1"/>
<evidence type="ECO:0000313" key="2">
    <source>
        <dbReference type="Proteomes" id="UP000009022"/>
    </source>
</evidence>
<dbReference type="Proteomes" id="UP000009022">
    <property type="component" value="Unassembled WGS sequence"/>
</dbReference>
<evidence type="ECO:0000313" key="1">
    <source>
        <dbReference type="EMBL" id="EDV26087.1"/>
    </source>
</evidence>
<dbReference type="CTD" id="6753333"/>
<dbReference type="KEGG" id="tad:TRIADDRAFT_55833"/>
<dbReference type="InParanoid" id="B3RVZ7"/>
<keyword evidence="2" id="KW-1185">Reference proteome</keyword>
<dbReference type="PhylomeDB" id="B3RVZ7"/>
<dbReference type="GeneID" id="6753333"/>